<dbReference type="AlphaFoldDB" id="A0A7M5WRE1"/>
<feature type="transmembrane region" description="Helical" evidence="2">
    <location>
        <begin position="109"/>
        <end position="131"/>
    </location>
</feature>
<evidence type="ECO:0000256" key="2">
    <source>
        <dbReference type="SAM" id="Phobius"/>
    </source>
</evidence>
<organism evidence="3 4">
    <name type="scientific">Clytia hemisphaerica</name>
    <dbReference type="NCBI Taxonomy" id="252671"/>
    <lineage>
        <taxon>Eukaryota</taxon>
        <taxon>Metazoa</taxon>
        <taxon>Cnidaria</taxon>
        <taxon>Hydrozoa</taxon>
        <taxon>Hydroidolina</taxon>
        <taxon>Leptothecata</taxon>
        <taxon>Obeliida</taxon>
        <taxon>Clytiidae</taxon>
        <taxon>Clytia</taxon>
    </lineage>
</organism>
<keyword evidence="2" id="KW-0472">Membrane</keyword>
<feature type="transmembrane region" description="Helical" evidence="2">
    <location>
        <begin position="74"/>
        <end position="97"/>
    </location>
</feature>
<feature type="transmembrane region" description="Helical" evidence="2">
    <location>
        <begin position="36"/>
        <end position="59"/>
    </location>
</feature>
<keyword evidence="2" id="KW-0812">Transmembrane</keyword>
<dbReference type="EnsemblMetazoa" id="CLYHEMT005623.1">
    <property type="protein sequence ID" value="CLYHEMP005623.1"/>
    <property type="gene ID" value="CLYHEMG005623"/>
</dbReference>
<dbReference type="Proteomes" id="UP000594262">
    <property type="component" value="Unplaced"/>
</dbReference>
<sequence>MEDPNGIRSEPADSEDVALTDPSSTSKPKSFLRSKFGIVWIVNTILMILSWCIIAGWRAKVPSEIEDEIESQSFFLAVTILETLFNTANIIIFIINAHESLLKMINWEIFLIISTAIEAILTLTVACVLLSEVENLDILCEFVKCKYLSWGEYTFFISCNTIFLNRVKESLTR</sequence>
<evidence type="ECO:0000313" key="4">
    <source>
        <dbReference type="Proteomes" id="UP000594262"/>
    </source>
</evidence>
<keyword evidence="2" id="KW-1133">Transmembrane helix</keyword>
<reference evidence="3" key="1">
    <citation type="submission" date="2021-01" db="UniProtKB">
        <authorList>
            <consortium name="EnsemblMetazoa"/>
        </authorList>
    </citation>
    <scope>IDENTIFICATION</scope>
</reference>
<accession>A0A7M5WRE1</accession>
<feature type="region of interest" description="Disordered" evidence="1">
    <location>
        <begin position="1"/>
        <end position="28"/>
    </location>
</feature>
<evidence type="ECO:0000313" key="3">
    <source>
        <dbReference type="EnsemblMetazoa" id="CLYHEMP005623.1"/>
    </source>
</evidence>
<keyword evidence="4" id="KW-1185">Reference proteome</keyword>
<protein>
    <submittedName>
        <fullName evidence="3">Uncharacterized protein</fullName>
    </submittedName>
</protein>
<proteinExistence type="predicted"/>
<name>A0A7M5WRE1_9CNID</name>
<evidence type="ECO:0000256" key="1">
    <source>
        <dbReference type="SAM" id="MobiDB-lite"/>
    </source>
</evidence>